<organism evidence="1 2">
    <name type="scientific">Candidatus Southlakia epibionticum</name>
    <dbReference type="NCBI Taxonomy" id="3043284"/>
    <lineage>
        <taxon>Bacteria</taxon>
        <taxon>Candidatus Saccharimonadota</taxon>
        <taxon>Candidatus Saccharimonadia</taxon>
        <taxon>Candidatus Saccharimonadales</taxon>
        <taxon>Candidatus Saccharimonadaceae</taxon>
        <taxon>Candidatus Southlakia</taxon>
    </lineage>
</organism>
<reference evidence="1 2" key="1">
    <citation type="journal article" date="2023" name="Cell">
        <title>Genetic manipulation of Patescibacteria provides mechanistic insights into microbial dark matter and the epibiotic lifestyle.</title>
        <authorList>
            <person name="Wang Y."/>
            <person name="Gallagher L.A."/>
            <person name="Andrade P.A."/>
            <person name="Liu A."/>
            <person name="Humphreys I.R."/>
            <person name="Turkarslan S."/>
            <person name="Cutler K.J."/>
            <person name="Arrieta-Ortiz M.L."/>
            <person name="Li Y."/>
            <person name="Radey M.C."/>
            <person name="McLean J.S."/>
            <person name="Cong Q."/>
            <person name="Baker D."/>
            <person name="Baliga N.S."/>
            <person name="Peterson S.B."/>
            <person name="Mougous J.D."/>
        </authorList>
    </citation>
    <scope>NUCLEOTIDE SEQUENCE [LARGE SCALE GENOMIC DNA]</scope>
    <source>
        <strain evidence="1 2">ML1</strain>
    </source>
</reference>
<accession>A0ABY8WVY3</accession>
<name>A0ABY8WVY3_9BACT</name>
<keyword evidence="2" id="KW-1185">Reference proteome</keyword>
<protein>
    <submittedName>
        <fullName evidence="1">Uncharacterized protein</fullName>
    </submittedName>
</protein>
<evidence type="ECO:0000313" key="2">
    <source>
        <dbReference type="Proteomes" id="UP001177295"/>
    </source>
</evidence>
<proteinExistence type="predicted"/>
<evidence type="ECO:0000313" key="1">
    <source>
        <dbReference type="EMBL" id="WIO46440.1"/>
    </source>
</evidence>
<sequence length="68" mass="8139">MIRCSVFQKDPYHSEKDTLRWREASFQMIQVFVKQNCSYVNYTLKNCLLSNICNLLNSKELFLDETKI</sequence>
<dbReference type="Proteomes" id="UP001177295">
    <property type="component" value="Chromosome"/>
</dbReference>
<gene>
    <name evidence="1" type="ORF">SEML1_0844</name>
</gene>
<dbReference type="EMBL" id="CP124550">
    <property type="protein sequence ID" value="WIO46440.1"/>
    <property type="molecule type" value="Genomic_DNA"/>
</dbReference>